<dbReference type="EMBL" id="AP021874">
    <property type="protein sequence ID" value="BBO70288.1"/>
    <property type="molecule type" value="Genomic_DNA"/>
</dbReference>
<evidence type="ECO:0000313" key="1">
    <source>
        <dbReference type="EMBL" id="BBO70288.1"/>
    </source>
</evidence>
<organism evidence="1 2">
    <name type="scientific">Desulfosarcina alkanivorans</name>
    <dbReference type="NCBI Taxonomy" id="571177"/>
    <lineage>
        <taxon>Bacteria</taxon>
        <taxon>Pseudomonadati</taxon>
        <taxon>Thermodesulfobacteriota</taxon>
        <taxon>Desulfobacteria</taxon>
        <taxon>Desulfobacterales</taxon>
        <taxon>Desulfosarcinaceae</taxon>
        <taxon>Desulfosarcina</taxon>
    </lineage>
</organism>
<gene>
    <name evidence="1" type="ORF">DSCA_42180</name>
</gene>
<sequence>MVSPRAVGKRQQIFGRGTPEFDGFLTKNTTEAKTDHGVSFVSINRSFADKNNHSTSNAKPVATIGSGSRRAVIIVGGRRGNLPGTGASPNADMT</sequence>
<dbReference type="AlphaFoldDB" id="A0A5K7YNA1"/>
<evidence type="ECO:0000313" key="2">
    <source>
        <dbReference type="Proteomes" id="UP000427906"/>
    </source>
</evidence>
<protein>
    <submittedName>
        <fullName evidence="1">Uncharacterized protein</fullName>
    </submittedName>
</protein>
<proteinExistence type="predicted"/>
<dbReference type="KEGG" id="dalk:DSCA_42180"/>
<dbReference type="Proteomes" id="UP000427906">
    <property type="component" value="Chromosome"/>
</dbReference>
<accession>A0A5K7YNA1</accession>
<name>A0A5K7YNA1_9BACT</name>
<reference evidence="1 2" key="1">
    <citation type="submission" date="2019-11" db="EMBL/GenBank/DDBJ databases">
        <title>Comparative genomics of hydrocarbon-degrading Desulfosarcina strains.</title>
        <authorList>
            <person name="Watanabe M."/>
            <person name="Kojima H."/>
            <person name="Fukui M."/>
        </authorList>
    </citation>
    <scope>NUCLEOTIDE SEQUENCE [LARGE SCALE GENOMIC DNA]</scope>
    <source>
        <strain evidence="1 2">PL12</strain>
    </source>
</reference>
<keyword evidence="2" id="KW-1185">Reference proteome</keyword>